<accession>A0A2K3K4A4</accession>
<organism evidence="1 2">
    <name type="scientific">Trifolium pratense</name>
    <name type="common">Red clover</name>
    <dbReference type="NCBI Taxonomy" id="57577"/>
    <lineage>
        <taxon>Eukaryota</taxon>
        <taxon>Viridiplantae</taxon>
        <taxon>Streptophyta</taxon>
        <taxon>Embryophyta</taxon>
        <taxon>Tracheophyta</taxon>
        <taxon>Spermatophyta</taxon>
        <taxon>Magnoliopsida</taxon>
        <taxon>eudicotyledons</taxon>
        <taxon>Gunneridae</taxon>
        <taxon>Pentapetalae</taxon>
        <taxon>rosids</taxon>
        <taxon>fabids</taxon>
        <taxon>Fabales</taxon>
        <taxon>Fabaceae</taxon>
        <taxon>Papilionoideae</taxon>
        <taxon>50 kb inversion clade</taxon>
        <taxon>NPAAA clade</taxon>
        <taxon>Hologalegina</taxon>
        <taxon>IRL clade</taxon>
        <taxon>Trifolieae</taxon>
        <taxon>Trifolium</taxon>
    </lineage>
</organism>
<gene>
    <name evidence="1" type="ORF">L195_g060506</name>
</gene>
<dbReference type="EMBL" id="ASHM01140010">
    <property type="protein sequence ID" value="PNX61109.1"/>
    <property type="molecule type" value="Genomic_DNA"/>
</dbReference>
<feature type="non-terminal residue" evidence="1">
    <location>
        <position position="1"/>
    </location>
</feature>
<proteinExistence type="predicted"/>
<evidence type="ECO:0000313" key="1">
    <source>
        <dbReference type="EMBL" id="PNX61109.1"/>
    </source>
</evidence>
<dbReference type="Proteomes" id="UP000236291">
    <property type="component" value="Unassembled WGS sequence"/>
</dbReference>
<name>A0A2K3K4A4_TRIPR</name>
<reference evidence="1 2" key="1">
    <citation type="journal article" date="2014" name="Am. J. Bot.">
        <title>Genome assembly and annotation for red clover (Trifolium pratense; Fabaceae).</title>
        <authorList>
            <person name="Istvanek J."/>
            <person name="Jaros M."/>
            <person name="Krenek A."/>
            <person name="Repkova J."/>
        </authorList>
    </citation>
    <scope>NUCLEOTIDE SEQUENCE [LARGE SCALE GENOMIC DNA]</scope>
    <source>
        <strain evidence="2">cv. Tatra</strain>
        <tissue evidence="1">Young leaves</tissue>
    </source>
</reference>
<protein>
    <submittedName>
        <fullName evidence="1">Uncharacterized protein</fullName>
    </submittedName>
</protein>
<sequence>DLDKLNEINRCCLQRSSSSGTE</sequence>
<evidence type="ECO:0000313" key="2">
    <source>
        <dbReference type="Proteomes" id="UP000236291"/>
    </source>
</evidence>
<comment type="caution">
    <text evidence="1">The sequence shown here is derived from an EMBL/GenBank/DDBJ whole genome shotgun (WGS) entry which is preliminary data.</text>
</comment>
<reference evidence="1 2" key="2">
    <citation type="journal article" date="2017" name="Front. Plant Sci.">
        <title>Gene Classification and Mining of Molecular Markers Useful in Red Clover (Trifolium pratense) Breeding.</title>
        <authorList>
            <person name="Istvanek J."/>
            <person name="Dluhosova J."/>
            <person name="Dluhos P."/>
            <person name="Patkova L."/>
            <person name="Nedelnik J."/>
            <person name="Repkova J."/>
        </authorList>
    </citation>
    <scope>NUCLEOTIDE SEQUENCE [LARGE SCALE GENOMIC DNA]</scope>
    <source>
        <strain evidence="2">cv. Tatra</strain>
        <tissue evidence="1">Young leaves</tissue>
    </source>
</reference>
<dbReference type="AlphaFoldDB" id="A0A2K3K4A4"/>